<evidence type="ECO:0000313" key="2">
    <source>
        <dbReference type="EMBL" id="KAF9813098.1"/>
    </source>
</evidence>
<feature type="region of interest" description="Disordered" evidence="1">
    <location>
        <begin position="1"/>
        <end position="82"/>
    </location>
</feature>
<dbReference type="EMBL" id="JADOXO010000112">
    <property type="protein sequence ID" value="KAF9813098.1"/>
    <property type="molecule type" value="Genomic_DNA"/>
</dbReference>
<comment type="caution">
    <text evidence="2">The sequence shown here is derived from an EMBL/GenBank/DDBJ whole genome shotgun (WGS) entry which is preliminary data.</text>
</comment>
<feature type="compositionally biased region" description="Basic residues" evidence="1">
    <location>
        <begin position="49"/>
        <end position="62"/>
    </location>
</feature>
<name>A0A8H7P1D1_9APHY</name>
<dbReference type="Proteomes" id="UP000639403">
    <property type="component" value="Unassembled WGS sequence"/>
</dbReference>
<dbReference type="AlphaFoldDB" id="A0A8H7P1D1"/>
<accession>A0A8H7P1D1</accession>
<organism evidence="2 3">
    <name type="scientific">Rhodonia placenta</name>
    <dbReference type="NCBI Taxonomy" id="104341"/>
    <lineage>
        <taxon>Eukaryota</taxon>
        <taxon>Fungi</taxon>
        <taxon>Dikarya</taxon>
        <taxon>Basidiomycota</taxon>
        <taxon>Agaricomycotina</taxon>
        <taxon>Agaricomycetes</taxon>
        <taxon>Polyporales</taxon>
        <taxon>Adustoporiaceae</taxon>
        <taxon>Rhodonia</taxon>
    </lineage>
</organism>
<feature type="compositionally biased region" description="Basic and acidic residues" evidence="1">
    <location>
        <begin position="26"/>
        <end position="38"/>
    </location>
</feature>
<evidence type="ECO:0000256" key="1">
    <source>
        <dbReference type="SAM" id="MobiDB-lite"/>
    </source>
</evidence>
<proteinExistence type="predicted"/>
<reference evidence="2" key="2">
    <citation type="journal article" name="Front. Microbiol.">
        <title>Degradative Capacity of Two Strains of Rhodonia placenta: From Phenotype to Genotype.</title>
        <authorList>
            <person name="Kolle M."/>
            <person name="Horta M.A.C."/>
            <person name="Nowrousian M."/>
            <person name="Ohm R.A."/>
            <person name="Benz J.P."/>
            <person name="Pilgard A."/>
        </authorList>
    </citation>
    <scope>NUCLEOTIDE SEQUENCE</scope>
    <source>
        <strain evidence="2">FPRL280</strain>
    </source>
</reference>
<evidence type="ECO:0000313" key="3">
    <source>
        <dbReference type="Proteomes" id="UP000639403"/>
    </source>
</evidence>
<sequence>MAALVARQHRRDHPAYKFSLQHTRKEKRDKAAPTDVVERTQSAQDVRLPKSRKKGPRGKKRGGVPERASAVAGTSPTDMQPMMPFASTIVRHCVLADSTYRRCSHNRFLHRCKHQNR</sequence>
<reference evidence="2" key="1">
    <citation type="submission" date="2020-11" db="EMBL/GenBank/DDBJ databases">
        <authorList>
            <person name="Koelle M."/>
            <person name="Horta M.A.C."/>
            <person name="Nowrousian M."/>
            <person name="Ohm R.A."/>
            <person name="Benz P."/>
            <person name="Pilgard A."/>
        </authorList>
    </citation>
    <scope>NUCLEOTIDE SEQUENCE</scope>
    <source>
        <strain evidence="2">FPRL280</strain>
    </source>
</reference>
<gene>
    <name evidence="2" type="ORF">IEO21_05758</name>
</gene>
<protein>
    <submittedName>
        <fullName evidence="2">Uncharacterized protein</fullName>
    </submittedName>
</protein>